<comment type="caution">
    <text evidence="2">The sequence shown here is derived from an EMBL/GenBank/DDBJ whole genome shotgun (WGS) entry which is preliminary data.</text>
</comment>
<organism evidence="2 3">
    <name type="scientific">Actinomadura namibiensis</name>
    <dbReference type="NCBI Taxonomy" id="182080"/>
    <lineage>
        <taxon>Bacteria</taxon>
        <taxon>Bacillati</taxon>
        <taxon>Actinomycetota</taxon>
        <taxon>Actinomycetes</taxon>
        <taxon>Streptosporangiales</taxon>
        <taxon>Thermomonosporaceae</taxon>
        <taxon>Actinomadura</taxon>
    </lineage>
</organism>
<evidence type="ECO:0000313" key="2">
    <source>
        <dbReference type="EMBL" id="MBA8950583.1"/>
    </source>
</evidence>
<evidence type="ECO:0000313" key="3">
    <source>
        <dbReference type="Proteomes" id="UP000572680"/>
    </source>
</evidence>
<feature type="chain" id="PRO_5031113700" evidence="1">
    <location>
        <begin position="36"/>
        <end position="200"/>
    </location>
</feature>
<gene>
    <name evidence="2" type="ORF">HNR61_002196</name>
</gene>
<dbReference type="RefSeq" id="WP_220509161.1">
    <property type="nucleotide sequence ID" value="NZ_BAAALP010000022.1"/>
</dbReference>
<evidence type="ECO:0000256" key="1">
    <source>
        <dbReference type="SAM" id="SignalP"/>
    </source>
</evidence>
<protein>
    <submittedName>
        <fullName evidence="2">Uncharacterized protein</fullName>
    </submittedName>
</protein>
<dbReference type="AlphaFoldDB" id="A0A7W3LLX3"/>
<proteinExistence type="predicted"/>
<reference evidence="2 3" key="1">
    <citation type="submission" date="2020-08" db="EMBL/GenBank/DDBJ databases">
        <title>Genomic Encyclopedia of Type Strains, Phase IV (KMG-IV): sequencing the most valuable type-strain genomes for metagenomic binning, comparative biology and taxonomic classification.</title>
        <authorList>
            <person name="Goeker M."/>
        </authorList>
    </citation>
    <scope>NUCLEOTIDE SEQUENCE [LARGE SCALE GENOMIC DNA]</scope>
    <source>
        <strain evidence="2 3">DSM 44197</strain>
    </source>
</reference>
<keyword evidence="1" id="KW-0732">Signal</keyword>
<dbReference type="EMBL" id="JACJIA010000002">
    <property type="protein sequence ID" value="MBA8950583.1"/>
    <property type="molecule type" value="Genomic_DNA"/>
</dbReference>
<dbReference type="Proteomes" id="UP000572680">
    <property type="component" value="Unassembled WGS sequence"/>
</dbReference>
<sequence length="200" mass="22143">MPIVWEPRPRLLAMLTCGSMLFSLLGATAGHSASAQPSAPVAADPVAAHRPPPWRRLMGVMWFHRSWTRSTPLPHHLAVRALRAHDVRWRSSGGCSDRDRVDCTSFEGIRWGTIATVARLRRASGCPLTVSGGTERGHAPGPLSHRRGYKIDILPDRCADRYITRMFRYVGERGDGAELYRSPGGVVFARESGHWDITVP</sequence>
<feature type="signal peptide" evidence="1">
    <location>
        <begin position="1"/>
        <end position="35"/>
    </location>
</feature>
<accession>A0A7W3LLX3</accession>
<name>A0A7W3LLX3_ACTNM</name>
<keyword evidence="3" id="KW-1185">Reference proteome</keyword>